<evidence type="ECO:0000313" key="6">
    <source>
        <dbReference type="EMBL" id="RGC17284.1"/>
    </source>
</evidence>
<reference evidence="6 8" key="2">
    <citation type="submission" date="2018-08" db="EMBL/GenBank/DDBJ databases">
        <title>A genome reference for cultivated species of the human gut microbiota.</title>
        <authorList>
            <person name="Zou Y."/>
            <person name="Xue W."/>
            <person name="Luo G."/>
        </authorList>
    </citation>
    <scope>NUCLEOTIDE SEQUENCE [LARGE SCALE GENOMIC DNA]</scope>
    <source>
        <strain evidence="6 8">OF01-2LB</strain>
    </source>
</reference>
<evidence type="ECO:0000313" key="5">
    <source>
        <dbReference type="EMBL" id="QJA03002.1"/>
    </source>
</evidence>
<proteinExistence type="predicted"/>
<dbReference type="EMBL" id="JAKTMA010000048">
    <property type="protein sequence ID" value="MCR0235060.1"/>
    <property type="molecule type" value="Genomic_DNA"/>
</dbReference>
<reference evidence="5 9" key="4">
    <citation type="submission" date="2020-02" db="EMBL/GenBank/DDBJ databases">
        <authorList>
            <person name="Kociolek L.K."/>
            <person name="Ozer E.A."/>
        </authorList>
    </citation>
    <scope>NUCLEOTIDE SEQUENCE [LARGE SCALE GENOMIC DNA]</scope>
    <source>
        <strain evidence="5 9">ATCC 14501</strain>
    </source>
</reference>
<evidence type="ECO:0000313" key="2">
    <source>
        <dbReference type="EMBL" id="KGJ53545.1"/>
    </source>
</evidence>
<evidence type="ECO:0000313" key="3">
    <source>
        <dbReference type="EMBL" id="MCR0235060.1"/>
    </source>
</evidence>
<dbReference type="AlphaFoldDB" id="A0A099I750"/>
<dbReference type="Proteomes" id="UP000604383">
    <property type="component" value="Unassembled WGS sequence"/>
</dbReference>
<dbReference type="Proteomes" id="UP000503330">
    <property type="component" value="Chromosome"/>
</dbReference>
<dbReference type="Pfam" id="PF13031">
    <property type="entry name" value="DUF3892"/>
    <property type="match status" value="1"/>
</dbReference>
<dbReference type="Proteomes" id="UP000030008">
    <property type="component" value="Unassembled WGS sequence"/>
</dbReference>
<accession>A0A099I750</accession>
<dbReference type="Proteomes" id="UP001203972">
    <property type="component" value="Unassembled WGS sequence"/>
</dbReference>
<reference evidence="4" key="3">
    <citation type="journal article" date="2019" name="Nat. Med.">
        <title>A library of human gut bacterial isolates paired with longitudinal multiomics data enables mechanistic microbiome research.</title>
        <authorList>
            <person name="Poyet M."/>
            <person name="Groussin M."/>
            <person name="Gibbons S.M."/>
            <person name="Avila-Pacheco J."/>
            <person name="Jiang X."/>
            <person name="Kearney S.M."/>
            <person name="Perrotta A.R."/>
            <person name="Berdy B."/>
            <person name="Zhao S."/>
            <person name="Lieberman T.D."/>
            <person name="Swanson P.K."/>
            <person name="Smith M."/>
            <person name="Roesemann S."/>
            <person name="Alexander J.E."/>
            <person name="Rich S.A."/>
            <person name="Livny J."/>
            <person name="Vlamakis H."/>
            <person name="Clish C."/>
            <person name="Bullock K."/>
            <person name="Deik A."/>
            <person name="Scott J."/>
            <person name="Pierce K.A."/>
            <person name="Xavier R.J."/>
            <person name="Alm E.J."/>
        </authorList>
    </citation>
    <scope>NUCLEOTIDE SEQUENCE</scope>
    <source>
        <strain evidence="4">BIOML-A12</strain>
    </source>
</reference>
<dbReference type="InterPro" id="IPR024997">
    <property type="entry name" value="DUF3892"/>
</dbReference>
<feature type="compositionally biased region" description="Basic residues" evidence="1">
    <location>
        <begin position="1"/>
        <end position="11"/>
    </location>
</feature>
<dbReference type="EMBL" id="WWTN01000005">
    <property type="protein sequence ID" value="MZH55065.1"/>
    <property type="molecule type" value="Genomic_DNA"/>
</dbReference>
<dbReference type="EMBL" id="CP048838">
    <property type="protein sequence ID" value="QJA03002.1"/>
    <property type="molecule type" value="Genomic_DNA"/>
</dbReference>
<feature type="region of interest" description="Disordered" evidence="1">
    <location>
        <begin position="1"/>
        <end position="30"/>
    </location>
</feature>
<protein>
    <submittedName>
        <fullName evidence="3">DUF3892 domain-containing protein</fullName>
    </submittedName>
</protein>
<evidence type="ECO:0000313" key="4">
    <source>
        <dbReference type="EMBL" id="MZH55065.1"/>
    </source>
</evidence>
<dbReference type="Proteomes" id="UP000260025">
    <property type="component" value="Unassembled WGS sequence"/>
</dbReference>
<dbReference type="EMBL" id="QVEV01000005">
    <property type="protein sequence ID" value="RGC17284.1"/>
    <property type="molecule type" value="Genomic_DNA"/>
</dbReference>
<evidence type="ECO:0000256" key="1">
    <source>
        <dbReference type="SAM" id="MobiDB-lite"/>
    </source>
</evidence>
<dbReference type="OrthoDB" id="1647761at2"/>
<dbReference type="GeneID" id="61926143"/>
<evidence type="ECO:0000313" key="7">
    <source>
        <dbReference type="Proteomes" id="UP000030008"/>
    </source>
</evidence>
<reference evidence="2 7" key="1">
    <citation type="submission" date="2014-08" db="EMBL/GenBank/DDBJ databases">
        <title>Clostridium innocuum, an unnegligible vancomycin-resistant pathogen causing extra-intestinal infections.</title>
        <authorList>
            <person name="Feng Y."/>
            <person name="Chiu C.-H."/>
        </authorList>
    </citation>
    <scope>NUCLEOTIDE SEQUENCE [LARGE SCALE GENOMIC DNA]</scope>
    <source>
        <strain evidence="2 7">AN88</strain>
    </source>
</reference>
<evidence type="ECO:0000313" key="9">
    <source>
        <dbReference type="Proteomes" id="UP000503330"/>
    </source>
</evidence>
<name>A0A099I750_CLOIN</name>
<dbReference type="EMBL" id="JQIF01000039">
    <property type="protein sequence ID" value="KGJ53545.1"/>
    <property type="molecule type" value="Genomic_DNA"/>
</dbReference>
<evidence type="ECO:0000313" key="8">
    <source>
        <dbReference type="Proteomes" id="UP000260025"/>
    </source>
</evidence>
<dbReference type="RefSeq" id="WP_002608689.1">
    <property type="nucleotide sequence ID" value="NZ_AP025565.1"/>
</dbReference>
<organism evidence="2 7">
    <name type="scientific">Clostridium innocuum</name>
    <dbReference type="NCBI Taxonomy" id="1522"/>
    <lineage>
        <taxon>Bacteria</taxon>
        <taxon>Bacillati</taxon>
        <taxon>Bacillota</taxon>
        <taxon>Clostridia</taxon>
        <taxon>Eubacteriales</taxon>
        <taxon>Clostridiaceae</taxon>
        <taxon>Clostridium</taxon>
    </lineage>
</organism>
<sequence length="81" mass="9211">MKKEKTSKKTRFVAARRNSDGTLSEFKDNNGKTYDYEQALEAVEQGMIENALPFTGRDGARHIRGINDGDESTNLRNLKEF</sequence>
<gene>
    <name evidence="2" type="ORF">CIAN88_09020</name>
    <name evidence="6" type="ORF">DXA38_05465</name>
    <name evidence="5" type="ORF">G4D54_11360</name>
    <name evidence="4" type="ORF">GT664_04635</name>
    <name evidence="3" type="ORF">MKC95_20035</name>
</gene>
<reference evidence="3" key="5">
    <citation type="journal article" date="2022" name="Clin. Infect. Dis.">
        <title>Association between Clostridium innocuum and antibiotic-associated diarrhea in adults and children: A cross-sectional study and comparative genomics analysis.</title>
        <authorList>
            <person name="Cherny K.E."/>
            <person name="Muscat E.B."/>
            <person name="Balaji A."/>
            <person name="Mukherjee J."/>
            <person name="Ozer E.A."/>
            <person name="Angarone M.P."/>
            <person name="Hauser A.R."/>
            <person name="Sichel J.S."/>
            <person name="Amponsah E."/>
            <person name="Kociolek L.K."/>
        </authorList>
    </citation>
    <scope>NUCLEOTIDE SEQUENCE</scope>
    <source>
        <strain evidence="3">NU1-AC-029v</strain>
    </source>
</reference>